<dbReference type="InterPro" id="IPR049912">
    <property type="entry name" value="CRESS_DNA_REP"/>
</dbReference>
<dbReference type="GO" id="GO:0046872">
    <property type="term" value="F:metal ion binding"/>
    <property type="evidence" value="ECO:0007669"/>
    <property type="project" value="UniProtKB-KW"/>
</dbReference>
<keyword evidence="15" id="KW-1185">Reference proteome</keyword>
<keyword evidence="5" id="KW-0235">DNA replication</keyword>
<dbReference type="GO" id="GO:0000166">
    <property type="term" value="F:nucleotide binding"/>
    <property type="evidence" value="ECO:0007669"/>
    <property type="project" value="UniProtKB-KW"/>
</dbReference>
<keyword evidence="11" id="KW-0190">Covalent protein-DNA linkage</keyword>
<dbReference type="Proteomes" id="UP000274800">
    <property type="component" value="Segment"/>
</dbReference>
<comment type="subcellular location">
    <subcellularLocation>
        <location evidence="1">Host nucleus</location>
    </subcellularLocation>
</comment>
<evidence type="ECO:0000256" key="3">
    <source>
        <dbReference type="ARBA" id="ARBA00022679"/>
    </source>
</evidence>
<evidence type="ECO:0000256" key="6">
    <source>
        <dbReference type="ARBA" id="ARBA00022722"/>
    </source>
</evidence>
<dbReference type="KEGG" id="vg:80521875"/>
<dbReference type="GO" id="GO:0003677">
    <property type="term" value="F:DNA binding"/>
    <property type="evidence" value="ECO:0007669"/>
    <property type="project" value="UniProtKB-KW"/>
</dbReference>
<sequence length="377" mass="41968">MLFCNSKYVLLTYAQCGDLDEWAVSDHLSSLDAECIVAREIHPTTGGVHLHVFVDFGRKFRSRRVDVFDVEGRHPNVVPSKGTPEKGYDYAIKDGEVVAGGLARPRGGRPGTLSGLEAIAHLCETQDEFLDIYGEVDTRGLIKNFANVRSYAKWRYASTLPKYESPASFGEFRGGSDGRDQWLAQSGIRSNDVVSKCFQWAGRSISMLQLRALNRNAYGGPFQGTLRRREAKANSVLLGPKSLVLYGPSRTGKTSWARSLGPHVYFGGAFSGGDALAVDDDVKYAVFDDMRGGIAFFHGWKDWLGAQQEFYGQSAVSRSKSYLSGVDHQFWCANRDPREEMECHLFKGTFCQGDIDWLNANCVFIEVNTPIFHANRE</sequence>
<dbReference type="Pfam" id="PF00799">
    <property type="entry name" value="Gemini_AL1"/>
    <property type="match status" value="1"/>
</dbReference>
<dbReference type="GO" id="GO:0016779">
    <property type="term" value="F:nucleotidyltransferase activity"/>
    <property type="evidence" value="ECO:0007669"/>
    <property type="project" value="UniProtKB-KW"/>
</dbReference>
<evidence type="ECO:0000256" key="1">
    <source>
        <dbReference type="ARBA" id="ARBA00004147"/>
    </source>
</evidence>
<keyword evidence="10" id="KW-0378">Hydrolase</keyword>
<feature type="domain" description="CRESS-DNA virus Rep endonuclease" evidence="13">
    <location>
        <begin position="3"/>
        <end position="103"/>
    </location>
</feature>
<evidence type="ECO:0000256" key="5">
    <source>
        <dbReference type="ARBA" id="ARBA00022705"/>
    </source>
</evidence>
<keyword evidence="12" id="KW-0238">DNA-binding</keyword>
<keyword evidence="7" id="KW-0479">Metal-binding</keyword>
<evidence type="ECO:0000256" key="4">
    <source>
        <dbReference type="ARBA" id="ARBA00022695"/>
    </source>
</evidence>
<reference evidence="14 15" key="1">
    <citation type="submission" date="2017-05" db="EMBL/GenBank/DDBJ databases">
        <title>Identification of an anellovirus and three genomoviruses in ticks.</title>
        <authorList>
            <person name="Waits K."/>
            <person name="Edwards M."/>
            <person name="Fontenele R.S."/>
            <person name="Varsani A."/>
        </authorList>
    </citation>
    <scope>NUCLEOTIDE SEQUENCE [LARGE SCALE GENOMIC DNA]</scope>
    <source>
        <strain evidence="14">Tick25_VL-10</strain>
    </source>
</reference>
<dbReference type="Gene3D" id="3.40.1310.20">
    <property type="match status" value="1"/>
</dbReference>
<keyword evidence="4" id="KW-0548">Nucleotidyltransferase</keyword>
<evidence type="ECO:0000313" key="15">
    <source>
        <dbReference type="Proteomes" id="UP000274800"/>
    </source>
</evidence>
<dbReference type="EMBL" id="MF173067">
    <property type="protein sequence ID" value="ASU08513.1"/>
    <property type="molecule type" value="Genomic_DNA"/>
</dbReference>
<keyword evidence="2" id="KW-1048">Host nucleus</keyword>
<dbReference type="RefSeq" id="YP_010784624.1">
    <property type="nucleotide sequence ID" value="NC_075326.1"/>
</dbReference>
<evidence type="ECO:0000256" key="9">
    <source>
        <dbReference type="ARBA" id="ARBA00022759"/>
    </source>
</evidence>
<accession>A0A2D0XU15</accession>
<dbReference type="GO" id="GO:0042025">
    <property type="term" value="C:host cell nucleus"/>
    <property type="evidence" value="ECO:0007669"/>
    <property type="project" value="UniProtKB-SubCell"/>
</dbReference>
<dbReference type="GO" id="GO:0006260">
    <property type="term" value="P:DNA replication"/>
    <property type="evidence" value="ECO:0007669"/>
    <property type="project" value="UniProtKB-KW"/>
</dbReference>
<organism evidence="14 15">
    <name type="scientific">Tick-associated genomovirus 3</name>
    <dbReference type="NCBI Taxonomy" id="2025479"/>
    <lineage>
        <taxon>Viruses</taxon>
        <taxon>Monodnaviria</taxon>
        <taxon>Shotokuvirae</taxon>
        <taxon>Cressdnaviricota</taxon>
        <taxon>Repensiviricetes</taxon>
        <taxon>Geplafuvirales</taxon>
        <taxon>Genomoviridae</taxon>
        <taxon>Gemycircularvirus</taxon>
        <taxon>Gemycircularvirus ixode1</taxon>
    </lineage>
</organism>
<dbReference type="GO" id="GO:0016787">
    <property type="term" value="F:hydrolase activity"/>
    <property type="evidence" value="ECO:0007669"/>
    <property type="project" value="UniProtKB-KW"/>
</dbReference>
<keyword evidence="6" id="KW-0540">Nuclease</keyword>
<keyword evidence="9" id="KW-0255">Endonuclease</keyword>
<evidence type="ECO:0000256" key="12">
    <source>
        <dbReference type="ARBA" id="ARBA00023125"/>
    </source>
</evidence>
<evidence type="ECO:0000313" key="14">
    <source>
        <dbReference type="EMBL" id="ASU08513.1"/>
    </source>
</evidence>
<dbReference type="SUPFAM" id="SSF55464">
    <property type="entry name" value="Origin of replication-binding domain, RBD-like"/>
    <property type="match status" value="1"/>
</dbReference>
<evidence type="ECO:0000259" key="13">
    <source>
        <dbReference type="PROSITE" id="PS52020"/>
    </source>
</evidence>
<name>A0A2D0XU15_9VIRU</name>
<evidence type="ECO:0000256" key="10">
    <source>
        <dbReference type="ARBA" id="ARBA00022801"/>
    </source>
</evidence>
<keyword evidence="8" id="KW-0547">Nucleotide-binding</keyword>
<evidence type="ECO:0000256" key="7">
    <source>
        <dbReference type="ARBA" id="ARBA00022723"/>
    </source>
</evidence>
<dbReference type="GO" id="GO:0004519">
    <property type="term" value="F:endonuclease activity"/>
    <property type="evidence" value="ECO:0007669"/>
    <property type="project" value="UniProtKB-KW"/>
</dbReference>
<protein>
    <submittedName>
        <fullName evidence="14">RepA</fullName>
    </submittedName>
</protein>
<dbReference type="GeneID" id="80521876"/>
<evidence type="ECO:0000256" key="8">
    <source>
        <dbReference type="ARBA" id="ARBA00022741"/>
    </source>
</evidence>
<dbReference type="PROSITE" id="PS52020">
    <property type="entry name" value="CRESS_DNA_REP"/>
    <property type="match status" value="1"/>
</dbReference>
<evidence type="ECO:0000256" key="2">
    <source>
        <dbReference type="ARBA" id="ARBA00022562"/>
    </source>
</evidence>
<keyword evidence="3" id="KW-0808">Transferase</keyword>
<evidence type="ECO:0000256" key="11">
    <source>
        <dbReference type="ARBA" id="ARBA00023124"/>
    </source>
</evidence>
<proteinExistence type="predicted"/>